<protein>
    <recommendedName>
        <fullName evidence="10">Diacylglycerol glucosyltransferase N-terminal domain-containing protein</fullName>
    </recommendedName>
</protein>
<evidence type="ECO:0000259" key="7">
    <source>
        <dbReference type="Pfam" id="PF06925"/>
    </source>
</evidence>
<proteinExistence type="inferred from homology"/>
<keyword evidence="5" id="KW-0472">Membrane</keyword>
<dbReference type="GO" id="GO:0016758">
    <property type="term" value="F:hexosyltransferase activity"/>
    <property type="evidence" value="ECO:0007669"/>
    <property type="project" value="InterPro"/>
</dbReference>
<dbReference type="GO" id="GO:0009247">
    <property type="term" value="P:glycolipid biosynthetic process"/>
    <property type="evidence" value="ECO:0007669"/>
    <property type="project" value="InterPro"/>
</dbReference>
<dbReference type="EMBL" id="MFQH01000013">
    <property type="protein sequence ID" value="OGH78343.1"/>
    <property type="molecule type" value="Genomic_DNA"/>
</dbReference>
<evidence type="ECO:0000313" key="8">
    <source>
        <dbReference type="EMBL" id="OGH78343.1"/>
    </source>
</evidence>
<dbReference type="SUPFAM" id="SSF53756">
    <property type="entry name" value="UDP-Glycosyltransferase/glycogen phosphorylase"/>
    <property type="match status" value="1"/>
</dbReference>
<accession>A0A1F6N3U8</accession>
<gene>
    <name evidence="8" type="ORF">A2983_01110</name>
</gene>
<dbReference type="AlphaFoldDB" id="A0A1F6N3U8"/>
<evidence type="ECO:0000259" key="6">
    <source>
        <dbReference type="Pfam" id="PF04101"/>
    </source>
</evidence>
<evidence type="ECO:0000256" key="3">
    <source>
        <dbReference type="ARBA" id="ARBA00022676"/>
    </source>
</evidence>
<feature type="domain" description="Diacylglycerol glucosyltransferase N-terminal" evidence="7">
    <location>
        <begin position="15"/>
        <end position="180"/>
    </location>
</feature>
<comment type="caution">
    <text evidence="8">The sequence shown here is derived from an EMBL/GenBank/DDBJ whole genome shotgun (WGS) entry which is preliminary data.</text>
</comment>
<dbReference type="InterPro" id="IPR007235">
    <property type="entry name" value="Glyco_trans_28_C"/>
</dbReference>
<organism evidence="8 9">
    <name type="scientific">Candidatus Magasanikbacteria bacterium RIFCSPLOWO2_01_FULL_40_15</name>
    <dbReference type="NCBI Taxonomy" id="1798686"/>
    <lineage>
        <taxon>Bacteria</taxon>
        <taxon>Candidatus Magasanikiibacteriota</taxon>
    </lineage>
</organism>
<comment type="subcellular location">
    <subcellularLocation>
        <location evidence="1">Membrane</location>
    </subcellularLocation>
</comment>
<evidence type="ECO:0000256" key="2">
    <source>
        <dbReference type="ARBA" id="ARBA00006962"/>
    </source>
</evidence>
<dbReference type="PANTHER" id="PTHR43025:SF3">
    <property type="entry name" value="MONOGALACTOSYLDIACYLGLYCEROL SYNTHASE 1, CHLOROPLASTIC"/>
    <property type="match status" value="1"/>
</dbReference>
<evidence type="ECO:0000256" key="4">
    <source>
        <dbReference type="ARBA" id="ARBA00022679"/>
    </source>
</evidence>
<reference evidence="8 9" key="1">
    <citation type="journal article" date="2016" name="Nat. Commun.">
        <title>Thousands of microbial genomes shed light on interconnected biogeochemical processes in an aquifer system.</title>
        <authorList>
            <person name="Anantharaman K."/>
            <person name="Brown C.T."/>
            <person name="Hug L.A."/>
            <person name="Sharon I."/>
            <person name="Castelle C.J."/>
            <person name="Probst A.J."/>
            <person name="Thomas B.C."/>
            <person name="Singh A."/>
            <person name="Wilkins M.J."/>
            <person name="Karaoz U."/>
            <person name="Brodie E.L."/>
            <person name="Williams K.H."/>
            <person name="Hubbard S.S."/>
            <person name="Banfield J.F."/>
        </authorList>
    </citation>
    <scope>NUCLEOTIDE SEQUENCE [LARGE SCALE GENOMIC DNA]</scope>
</reference>
<dbReference type="Proteomes" id="UP000177040">
    <property type="component" value="Unassembled WGS sequence"/>
</dbReference>
<dbReference type="InterPro" id="IPR009695">
    <property type="entry name" value="Diacylglyc_glucosyltr_N"/>
</dbReference>
<dbReference type="Gene3D" id="3.40.50.2000">
    <property type="entry name" value="Glycogen Phosphorylase B"/>
    <property type="match status" value="1"/>
</dbReference>
<evidence type="ECO:0000256" key="5">
    <source>
        <dbReference type="SAM" id="Phobius"/>
    </source>
</evidence>
<feature type="domain" description="Glycosyl transferase family 28 C-terminal" evidence="6">
    <location>
        <begin position="231"/>
        <end position="305"/>
    </location>
</feature>
<keyword evidence="5" id="KW-0812">Transmembrane</keyword>
<comment type="similarity">
    <text evidence="2">Belongs to the glycosyltransferase 28 family.</text>
</comment>
<keyword evidence="4" id="KW-0808">Transferase</keyword>
<dbReference type="Pfam" id="PF06925">
    <property type="entry name" value="MGDG_synth"/>
    <property type="match status" value="1"/>
</dbReference>
<keyword evidence="5" id="KW-1133">Transmembrane helix</keyword>
<evidence type="ECO:0000313" key="9">
    <source>
        <dbReference type="Proteomes" id="UP000177040"/>
    </source>
</evidence>
<evidence type="ECO:0008006" key="10">
    <source>
        <dbReference type="Google" id="ProtNLM"/>
    </source>
</evidence>
<name>A0A1F6N3U8_9BACT</name>
<sequence length="338" mass="37930">MKRIAIITASLGNGHNAAALALAETISSEDPASTVKIFDLTNNICSLTKLLFFSWYTTVFGYFPLLWKFLYQSTNTKYGTIISTKIFKIIADRSSRRFSTILEKFSPDKIIATHFFAPYFLNTTQLKKIPLSMVVTDYGWHPLWYHPSNTNYFVASSDIKEWLTNHYPILPEKIILSPIPVSPRLYEKTDMAATKIKYGLPVEHPLILILNSCSGTMNSINFIPHLWKIPNLSIVVITGKDDSLQKKINALPWPPQNNHAILGWTNDMPNFLQAATVVVTKPGGLITSECLAIGKPMILVSPIPGQEEANLDYLLKIKAAESADSPQELIKKITDYLK</sequence>
<dbReference type="PANTHER" id="PTHR43025">
    <property type="entry name" value="MONOGALACTOSYLDIACYLGLYCEROL SYNTHASE"/>
    <property type="match status" value="1"/>
</dbReference>
<evidence type="ECO:0000256" key="1">
    <source>
        <dbReference type="ARBA" id="ARBA00004370"/>
    </source>
</evidence>
<dbReference type="Pfam" id="PF04101">
    <property type="entry name" value="Glyco_tran_28_C"/>
    <property type="match status" value="1"/>
</dbReference>
<feature type="transmembrane region" description="Helical" evidence="5">
    <location>
        <begin position="47"/>
        <end position="67"/>
    </location>
</feature>
<dbReference type="GO" id="GO:0016020">
    <property type="term" value="C:membrane"/>
    <property type="evidence" value="ECO:0007669"/>
    <property type="project" value="UniProtKB-SubCell"/>
</dbReference>
<keyword evidence="3" id="KW-0328">Glycosyltransferase</keyword>
<dbReference type="InterPro" id="IPR050519">
    <property type="entry name" value="Glycosyltransf_28_UgtP"/>
</dbReference>